<reference evidence="2" key="1">
    <citation type="journal article" date="2022" name="Int. J. Mol. Sci.">
        <title>Draft Genome of Tanacetum Coccineum: Genomic Comparison of Closely Related Tanacetum-Family Plants.</title>
        <authorList>
            <person name="Yamashiro T."/>
            <person name="Shiraishi A."/>
            <person name="Nakayama K."/>
            <person name="Satake H."/>
        </authorList>
    </citation>
    <scope>NUCLEOTIDE SEQUENCE</scope>
</reference>
<keyword evidence="3" id="KW-1185">Reference proteome</keyword>
<accession>A0ABQ5FFL2</accession>
<feature type="region of interest" description="Disordered" evidence="1">
    <location>
        <begin position="48"/>
        <end position="82"/>
    </location>
</feature>
<evidence type="ECO:0000256" key="1">
    <source>
        <dbReference type="SAM" id="MobiDB-lite"/>
    </source>
</evidence>
<feature type="compositionally biased region" description="Basic and acidic residues" evidence="1">
    <location>
        <begin position="64"/>
        <end position="78"/>
    </location>
</feature>
<feature type="region of interest" description="Disordered" evidence="1">
    <location>
        <begin position="131"/>
        <end position="174"/>
    </location>
</feature>
<sequence length="194" mass="22617">MSVFSMLRREGDKPTCRRSPISTIVFTRLGHRDGNIFKCLGEQRKNVHSGLRPEVAPRHRHANERRSARLNRSVEDPNRRKKDVKSLIRSYVTCSSKRQSEIEEEWYTADRANRRQLARTKEAYLSEDENNQEVIRNLGPRNVGQTGKKTYPNLGYAKKPTRSQQESDTSKSRRRFACQLMSKHMTGRGIRRTT</sequence>
<gene>
    <name evidence="2" type="ORF">Tco_1005688</name>
</gene>
<dbReference type="Proteomes" id="UP001151760">
    <property type="component" value="Unassembled WGS sequence"/>
</dbReference>
<protein>
    <submittedName>
        <fullName evidence="2">Uncharacterized protein</fullName>
    </submittedName>
</protein>
<evidence type="ECO:0000313" key="3">
    <source>
        <dbReference type="Proteomes" id="UP001151760"/>
    </source>
</evidence>
<dbReference type="EMBL" id="BQNB010017350">
    <property type="protein sequence ID" value="GJT62155.1"/>
    <property type="molecule type" value="Genomic_DNA"/>
</dbReference>
<proteinExistence type="predicted"/>
<reference evidence="2" key="2">
    <citation type="submission" date="2022-01" db="EMBL/GenBank/DDBJ databases">
        <authorList>
            <person name="Yamashiro T."/>
            <person name="Shiraishi A."/>
            <person name="Satake H."/>
            <person name="Nakayama K."/>
        </authorList>
    </citation>
    <scope>NUCLEOTIDE SEQUENCE</scope>
</reference>
<organism evidence="2 3">
    <name type="scientific">Tanacetum coccineum</name>
    <dbReference type="NCBI Taxonomy" id="301880"/>
    <lineage>
        <taxon>Eukaryota</taxon>
        <taxon>Viridiplantae</taxon>
        <taxon>Streptophyta</taxon>
        <taxon>Embryophyta</taxon>
        <taxon>Tracheophyta</taxon>
        <taxon>Spermatophyta</taxon>
        <taxon>Magnoliopsida</taxon>
        <taxon>eudicotyledons</taxon>
        <taxon>Gunneridae</taxon>
        <taxon>Pentapetalae</taxon>
        <taxon>asterids</taxon>
        <taxon>campanulids</taxon>
        <taxon>Asterales</taxon>
        <taxon>Asteraceae</taxon>
        <taxon>Asteroideae</taxon>
        <taxon>Anthemideae</taxon>
        <taxon>Anthemidinae</taxon>
        <taxon>Tanacetum</taxon>
    </lineage>
</organism>
<comment type="caution">
    <text evidence="2">The sequence shown here is derived from an EMBL/GenBank/DDBJ whole genome shotgun (WGS) entry which is preliminary data.</text>
</comment>
<evidence type="ECO:0000313" key="2">
    <source>
        <dbReference type="EMBL" id="GJT62155.1"/>
    </source>
</evidence>
<name>A0ABQ5FFL2_9ASTR</name>